<dbReference type="Gene3D" id="3.10.310.70">
    <property type="match status" value="1"/>
</dbReference>
<dbReference type="Proteomes" id="UP000707356">
    <property type="component" value="Unassembled WGS sequence"/>
</dbReference>
<organism evidence="2 3">
    <name type="scientific">Pegethrix bostrychoides GSE-TBD4-15B</name>
    <dbReference type="NCBI Taxonomy" id="2839662"/>
    <lineage>
        <taxon>Bacteria</taxon>
        <taxon>Bacillati</taxon>
        <taxon>Cyanobacteriota</taxon>
        <taxon>Cyanophyceae</taxon>
        <taxon>Oculatellales</taxon>
        <taxon>Oculatellaceae</taxon>
        <taxon>Pegethrix</taxon>
    </lineage>
</organism>
<feature type="domain" description="Amidohydrolase 3" evidence="1">
    <location>
        <begin position="51"/>
        <end position="553"/>
    </location>
</feature>
<dbReference type="CDD" id="cd01300">
    <property type="entry name" value="YtcJ_like"/>
    <property type="match status" value="1"/>
</dbReference>
<accession>A0A951PEC1</accession>
<dbReference type="Gene3D" id="3.20.20.140">
    <property type="entry name" value="Metal-dependent hydrolases"/>
    <property type="match status" value="1"/>
</dbReference>
<dbReference type="GO" id="GO:0016810">
    <property type="term" value="F:hydrolase activity, acting on carbon-nitrogen (but not peptide) bonds"/>
    <property type="evidence" value="ECO:0007669"/>
    <property type="project" value="InterPro"/>
</dbReference>
<dbReference type="EMBL" id="JAHHHV010000077">
    <property type="protein sequence ID" value="MBW4467448.1"/>
    <property type="molecule type" value="Genomic_DNA"/>
</dbReference>
<dbReference type="InterPro" id="IPR032466">
    <property type="entry name" value="Metal_Hydrolase"/>
</dbReference>
<dbReference type="SUPFAM" id="SSF51338">
    <property type="entry name" value="Composite domain of metallo-dependent hydrolases"/>
    <property type="match status" value="1"/>
</dbReference>
<dbReference type="Pfam" id="PF07969">
    <property type="entry name" value="Amidohydro_3"/>
    <property type="match status" value="1"/>
</dbReference>
<evidence type="ECO:0000259" key="1">
    <source>
        <dbReference type="Pfam" id="PF07969"/>
    </source>
</evidence>
<reference evidence="2" key="1">
    <citation type="submission" date="2021-05" db="EMBL/GenBank/DDBJ databases">
        <authorList>
            <person name="Pietrasiak N."/>
            <person name="Ward R."/>
            <person name="Stajich J.E."/>
            <person name="Kurbessoian T."/>
        </authorList>
    </citation>
    <scope>NUCLEOTIDE SEQUENCE</scope>
    <source>
        <strain evidence="2">GSE-TBD4-15B</strain>
    </source>
</reference>
<dbReference type="Gene3D" id="2.30.40.10">
    <property type="entry name" value="Urease, subunit C, domain 1"/>
    <property type="match status" value="1"/>
</dbReference>
<dbReference type="PANTHER" id="PTHR22642:SF2">
    <property type="entry name" value="PROTEIN LONG AFTER FAR-RED 3"/>
    <property type="match status" value="1"/>
</dbReference>
<evidence type="ECO:0000313" key="3">
    <source>
        <dbReference type="Proteomes" id="UP000707356"/>
    </source>
</evidence>
<name>A0A951PEC1_9CYAN</name>
<dbReference type="PANTHER" id="PTHR22642">
    <property type="entry name" value="IMIDAZOLONEPROPIONASE"/>
    <property type="match status" value="1"/>
</dbReference>
<proteinExistence type="predicted"/>
<gene>
    <name evidence="2" type="ORF">KME07_18635</name>
</gene>
<sequence length="557" mass="60702">MGAEKIFRGGPILTMTDGLRQVEAVAIANGRILAAGTEAEVMQTRTNTTVIVELDGKTLMPSFIDAHGHFMNSPQVVKWANVSGPPVGPVSAIADIITVLNAHVEKFQLKPGEWIIGYGYDITNLSDGRECNRDDLDPHFPDNPVMLIHVSNHGAVMNSKAFAEVGIDASTPTPPGGIILRKPGSQEPDGLIMETAFLPVFGNMPQPSEQELLDTLDAAQQIYASAGVTTCQEGATHAKDLKFLQKGAEQGRFYLDVVSLPFVVEVPALVAEYFPDFSSGAGQIPDTAKEAFGVYKNRLKLAGIKISLDGSPQGKTAFWSQPLLTDGPGGEKNWRGQPLFPPEVVNKFVKEIYDKGIPIFCHCNGDAAIDMMIDAAEAAGVTADQDRRTVIIHSQFQRPDQLDRYVELGFSPSYFTTHTFFWGKTHVENTGKERAYFISPMASAMGKGLRCSNHSDFSVTPMDPMRMAWSTVTRQSREGEIIGPDERVDVWLALKALTIEAAWQIREEDSKGTIEVGKLADLVILDGNPLTVATDQILNIKVIETMKEGVKVYPKAA</sequence>
<dbReference type="InterPro" id="IPR011059">
    <property type="entry name" value="Metal-dep_hydrolase_composite"/>
</dbReference>
<protein>
    <submittedName>
        <fullName evidence="2">Amidohydrolase</fullName>
    </submittedName>
</protein>
<comment type="caution">
    <text evidence="2">The sequence shown here is derived from an EMBL/GenBank/DDBJ whole genome shotgun (WGS) entry which is preliminary data.</text>
</comment>
<evidence type="ECO:0000313" key="2">
    <source>
        <dbReference type="EMBL" id="MBW4467448.1"/>
    </source>
</evidence>
<dbReference type="SUPFAM" id="SSF51556">
    <property type="entry name" value="Metallo-dependent hydrolases"/>
    <property type="match status" value="1"/>
</dbReference>
<dbReference type="InterPro" id="IPR013108">
    <property type="entry name" value="Amidohydro_3"/>
</dbReference>
<dbReference type="AlphaFoldDB" id="A0A951PEC1"/>
<dbReference type="InterPro" id="IPR033932">
    <property type="entry name" value="YtcJ-like"/>
</dbReference>
<reference evidence="2" key="2">
    <citation type="journal article" date="2022" name="Microbiol. Resour. Announc.">
        <title>Metagenome Sequencing to Explore Phylogenomics of Terrestrial Cyanobacteria.</title>
        <authorList>
            <person name="Ward R.D."/>
            <person name="Stajich J.E."/>
            <person name="Johansen J.R."/>
            <person name="Huntemann M."/>
            <person name="Clum A."/>
            <person name="Foster B."/>
            <person name="Foster B."/>
            <person name="Roux S."/>
            <person name="Palaniappan K."/>
            <person name="Varghese N."/>
            <person name="Mukherjee S."/>
            <person name="Reddy T.B.K."/>
            <person name="Daum C."/>
            <person name="Copeland A."/>
            <person name="Chen I.A."/>
            <person name="Ivanova N.N."/>
            <person name="Kyrpides N.C."/>
            <person name="Shapiro N."/>
            <person name="Eloe-Fadrosh E.A."/>
            <person name="Pietrasiak N."/>
        </authorList>
    </citation>
    <scope>NUCLEOTIDE SEQUENCE</scope>
    <source>
        <strain evidence="2">GSE-TBD4-15B</strain>
    </source>
</reference>